<dbReference type="InterPro" id="IPR017853">
    <property type="entry name" value="GH"/>
</dbReference>
<dbReference type="Gene3D" id="3.20.20.80">
    <property type="entry name" value="Glycosidases"/>
    <property type="match status" value="1"/>
</dbReference>
<accession>A0A381U704</accession>
<dbReference type="AlphaFoldDB" id="A0A381U704"/>
<sequence length="349" mass="40128">MSKWSKQQANDWYSDQPWLIGCNFLPSSAINQLEMFQQETYDKETIEREIGWAKSLGFNSLRVYLHDLLWRGDSKGFCTRLDDLLTVCNNHSIRPILVLFDDCHRPYPKKGKQPLPVSGVHNSGWKQSPGVELVHAIHAGSAEEEVLRLKEFVQGVMAEFSDDQRVLMWDIYNEPGQFGVGEQSLTLLKLTWEWAQEVRPSQPLTACLDGSVGPEIIQMNQDNSDILTFHCYESTKLESTIKRLLGLGRPVLCTEYMAREFGTTFEFSLPIFKENNVGCYNWGLVAGKSQTHFGWSTVLELQTLKKEGKFLNPEDPIPEPEKWFHDIIRKDGTAFDQNEVDFIKRFLNE</sequence>
<dbReference type="SUPFAM" id="SSF51445">
    <property type="entry name" value="(Trans)glycosidases"/>
    <property type="match status" value="1"/>
</dbReference>
<proteinExistence type="predicted"/>
<reference evidence="1" key="1">
    <citation type="submission" date="2018-05" db="EMBL/GenBank/DDBJ databases">
        <authorList>
            <person name="Lanie J.A."/>
            <person name="Ng W.-L."/>
            <person name="Kazmierczak K.M."/>
            <person name="Andrzejewski T.M."/>
            <person name="Davidsen T.M."/>
            <person name="Wayne K.J."/>
            <person name="Tettelin H."/>
            <person name="Glass J.I."/>
            <person name="Rusch D."/>
            <person name="Podicherti R."/>
            <person name="Tsui H.-C.T."/>
            <person name="Winkler M.E."/>
        </authorList>
    </citation>
    <scope>NUCLEOTIDE SEQUENCE</scope>
</reference>
<organism evidence="1">
    <name type="scientific">marine metagenome</name>
    <dbReference type="NCBI Taxonomy" id="408172"/>
    <lineage>
        <taxon>unclassified sequences</taxon>
        <taxon>metagenomes</taxon>
        <taxon>ecological metagenomes</taxon>
    </lineage>
</organism>
<name>A0A381U704_9ZZZZ</name>
<evidence type="ECO:0008006" key="2">
    <source>
        <dbReference type="Google" id="ProtNLM"/>
    </source>
</evidence>
<gene>
    <name evidence="1" type="ORF">METZ01_LOCUS76001</name>
</gene>
<dbReference type="EMBL" id="UINC01005722">
    <property type="protein sequence ID" value="SVA23147.1"/>
    <property type="molecule type" value="Genomic_DNA"/>
</dbReference>
<protein>
    <recommendedName>
        <fullName evidence="2">Glycoside hydrolase family 5 domain-containing protein</fullName>
    </recommendedName>
</protein>
<evidence type="ECO:0000313" key="1">
    <source>
        <dbReference type="EMBL" id="SVA23147.1"/>
    </source>
</evidence>